<sequence length="269" mass="30289">MKLCIFGFLFAFSVCFSSLALAQTTQEYSAVQNVSADAAGHIKVETLTNIEPNNSYDWHIHSYWENRYVTEGRDNLANKGIASVSTELNYENFIIIPWFAKGINTDYSEVNLNIIYATALSKNLELLSGYSAIASREESSNAYDNEVSLELIYSFAQQIQLISSLYYSFDAQGAFLDVALNKQYQLTPVMQLDFKTSVGFNSGYVADGHNGANHVQFSTNLSYSVIKNIQLYAYSNYSLAINKDSNRYADDELLQDVFWAGLGLSYQYR</sequence>
<proteinExistence type="predicted"/>
<dbReference type="OrthoDB" id="6078963at2"/>
<dbReference type="EMBL" id="CP011034">
    <property type="protein sequence ID" value="ALS33019.1"/>
    <property type="molecule type" value="Genomic_DNA"/>
</dbReference>
<feature type="signal peptide" evidence="1">
    <location>
        <begin position="1"/>
        <end position="22"/>
    </location>
</feature>
<feature type="chain" id="PRO_5006833684" description="Outer membrane protein" evidence="1">
    <location>
        <begin position="23"/>
        <end position="269"/>
    </location>
</feature>
<keyword evidence="1" id="KW-0732">Signal</keyword>
<protein>
    <recommendedName>
        <fullName evidence="4">Outer membrane protein</fullName>
    </recommendedName>
</protein>
<reference evidence="2 3" key="1">
    <citation type="submission" date="2015-03" db="EMBL/GenBank/DDBJ databases">
        <authorList>
            <person name="Murphy D."/>
        </authorList>
    </citation>
    <scope>NUCLEOTIDE SEQUENCE [LARGE SCALE GENOMIC DNA]</scope>
    <source>
        <strain evidence="2 3">KMM 520</strain>
    </source>
</reference>
<dbReference type="AlphaFoldDB" id="A0A0U2WM74"/>
<gene>
    <name evidence="2" type="ORF">PTRA_a1870</name>
</gene>
<name>A0A0U2WM74_9GAMM</name>
<organism evidence="2">
    <name type="scientific">Pseudoalteromonas translucida KMM 520</name>
    <dbReference type="NCBI Taxonomy" id="1315283"/>
    <lineage>
        <taxon>Bacteria</taxon>
        <taxon>Pseudomonadati</taxon>
        <taxon>Pseudomonadota</taxon>
        <taxon>Gammaproteobacteria</taxon>
        <taxon>Alteromonadales</taxon>
        <taxon>Pseudoalteromonadaceae</taxon>
        <taxon>Pseudoalteromonas</taxon>
    </lineage>
</organism>
<dbReference type="PATRIC" id="fig|1315283.4.peg.1613"/>
<dbReference type="Proteomes" id="UP000065261">
    <property type="component" value="Chromosome I"/>
</dbReference>
<dbReference type="KEGG" id="ptn:PTRA_a1870"/>
<evidence type="ECO:0000313" key="2">
    <source>
        <dbReference type="EMBL" id="ALS33019.1"/>
    </source>
</evidence>
<evidence type="ECO:0000256" key="1">
    <source>
        <dbReference type="SAM" id="SignalP"/>
    </source>
</evidence>
<accession>A0A0U2WM74</accession>
<evidence type="ECO:0000313" key="3">
    <source>
        <dbReference type="Proteomes" id="UP000065261"/>
    </source>
</evidence>
<evidence type="ECO:0008006" key="4">
    <source>
        <dbReference type="Google" id="ProtNLM"/>
    </source>
</evidence>
<dbReference type="RefSeq" id="WP_058373374.1">
    <property type="nucleotide sequence ID" value="NZ_CP011034.1"/>
</dbReference>